<feature type="region of interest" description="Disordered" evidence="1">
    <location>
        <begin position="23"/>
        <end position="48"/>
    </location>
</feature>
<evidence type="ECO:0000256" key="1">
    <source>
        <dbReference type="SAM" id="MobiDB-lite"/>
    </source>
</evidence>
<reference evidence="2 3" key="1">
    <citation type="submission" date="2013-11" db="EMBL/GenBank/DDBJ databases">
        <title>Opisthorchis viverrini - life in the bile duct.</title>
        <authorList>
            <person name="Young N.D."/>
            <person name="Nagarajan N."/>
            <person name="Lin S.J."/>
            <person name="Korhonen P.K."/>
            <person name="Jex A.R."/>
            <person name="Hall R.S."/>
            <person name="Safavi-Hemami H."/>
            <person name="Kaewkong W."/>
            <person name="Bertrand D."/>
            <person name="Gao S."/>
            <person name="Seet Q."/>
            <person name="Wongkham S."/>
            <person name="Teh B.T."/>
            <person name="Wongkham C."/>
            <person name="Intapan P.M."/>
            <person name="Maleewong W."/>
            <person name="Yang X."/>
            <person name="Hu M."/>
            <person name="Wang Z."/>
            <person name="Hofmann A."/>
            <person name="Sternberg P.W."/>
            <person name="Tan P."/>
            <person name="Wang J."/>
            <person name="Gasser R.B."/>
        </authorList>
    </citation>
    <scope>NUCLEOTIDE SEQUENCE [LARGE SCALE GENOMIC DNA]</scope>
</reference>
<dbReference type="KEGG" id="ovi:T265_14404"/>
<sequence>VSSNLRDSNGFVLIAGGLATRQTSDVDRSSQAGQLLDRRSMSRAPQSHRSSVNTFACSDVIIQMRPTASLWCELTGIITPEQEDERSNEDDVTKNKSEDKKATRRKCVLRQLQLSIYDSLDGRSTVNQPVCLLHAHTGSRTVVLLSRLITDGRLCACVRSWIGRVLSVSLFELSPAHGEIGRDSDVLDVCLGELRVQQLQTGPTTPFGFNVLVTFDNVYYESSGASAPVPTSTQERLVGFTCEECGKCCKSKAGFTQYDGHFVPDVRVLTVLAHTAP</sequence>
<protein>
    <submittedName>
        <fullName evidence="2">Uncharacterized protein</fullName>
    </submittedName>
</protein>
<dbReference type="AlphaFoldDB" id="A0A074ZFU6"/>
<gene>
    <name evidence="2" type="ORF">T265_14404</name>
</gene>
<dbReference type="Proteomes" id="UP000054324">
    <property type="component" value="Unassembled WGS sequence"/>
</dbReference>
<dbReference type="EMBL" id="KL596807">
    <property type="protein sequence ID" value="KER24517.1"/>
    <property type="molecule type" value="Genomic_DNA"/>
</dbReference>
<dbReference type="GeneID" id="20328570"/>
<dbReference type="RefSeq" id="XP_009171742.1">
    <property type="nucleotide sequence ID" value="XM_009173478.1"/>
</dbReference>
<keyword evidence="3" id="KW-1185">Reference proteome</keyword>
<feature type="non-terminal residue" evidence="2">
    <location>
        <position position="277"/>
    </location>
</feature>
<feature type="non-terminal residue" evidence="2">
    <location>
        <position position="1"/>
    </location>
</feature>
<organism evidence="2 3">
    <name type="scientific">Opisthorchis viverrini</name>
    <name type="common">Southeast Asian liver fluke</name>
    <dbReference type="NCBI Taxonomy" id="6198"/>
    <lineage>
        <taxon>Eukaryota</taxon>
        <taxon>Metazoa</taxon>
        <taxon>Spiralia</taxon>
        <taxon>Lophotrochozoa</taxon>
        <taxon>Platyhelminthes</taxon>
        <taxon>Trematoda</taxon>
        <taxon>Digenea</taxon>
        <taxon>Opisthorchiida</taxon>
        <taxon>Opisthorchiata</taxon>
        <taxon>Opisthorchiidae</taxon>
        <taxon>Opisthorchis</taxon>
    </lineage>
</organism>
<accession>A0A074ZFU6</accession>
<name>A0A074ZFU6_OPIVI</name>
<proteinExistence type="predicted"/>
<evidence type="ECO:0000313" key="3">
    <source>
        <dbReference type="Proteomes" id="UP000054324"/>
    </source>
</evidence>
<evidence type="ECO:0000313" key="2">
    <source>
        <dbReference type="EMBL" id="KER24517.1"/>
    </source>
</evidence>
<dbReference type="CTD" id="20328570"/>